<gene>
    <name evidence="1" type="ORF">GCM10022408_13780</name>
</gene>
<dbReference type="PANTHER" id="PTHR37841">
    <property type="entry name" value="GLR2918 PROTEIN"/>
    <property type="match status" value="1"/>
</dbReference>
<proteinExistence type="predicted"/>
<dbReference type="Pfam" id="PF14903">
    <property type="entry name" value="WG_beta_rep"/>
    <property type="match status" value="3"/>
</dbReference>
<evidence type="ECO:0000313" key="1">
    <source>
        <dbReference type="EMBL" id="GAA4003458.1"/>
    </source>
</evidence>
<evidence type="ECO:0008006" key="3">
    <source>
        <dbReference type="Google" id="ProtNLM"/>
    </source>
</evidence>
<protein>
    <recommendedName>
        <fullName evidence="3">WG repeat-containing protein</fullName>
    </recommendedName>
</protein>
<dbReference type="PANTHER" id="PTHR37841:SF1">
    <property type="entry name" value="DUF3298 DOMAIN-CONTAINING PROTEIN"/>
    <property type="match status" value="1"/>
</dbReference>
<dbReference type="EMBL" id="BAABDJ010000007">
    <property type="protein sequence ID" value="GAA4003458.1"/>
    <property type="molecule type" value="Genomic_DNA"/>
</dbReference>
<organism evidence="1 2">
    <name type="scientific">Hymenobacter fastidiosus</name>
    <dbReference type="NCBI Taxonomy" id="486264"/>
    <lineage>
        <taxon>Bacteria</taxon>
        <taxon>Pseudomonadati</taxon>
        <taxon>Bacteroidota</taxon>
        <taxon>Cytophagia</taxon>
        <taxon>Cytophagales</taxon>
        <taxon>Hymenobacteraceae</taxon>
        <taxon>Hymenobacter</taxon>
    </lineage>
</organism>
<dbReference type="Proteomes" id="UP001500567">
    <property type="component" value="Unassembled WGS sequence"/>
</dbReference>
<reference evidence="2" key="1">
    <citation type="journal article" date="2019" name="Int. J. Syst. Evol. Microbiol.">
        <title>The Global Catalogue of Microorganisms (GCM) 10K type strain sequencing project: providing services to taxonomists for standard genome sequencing and annotation.</title>
        <authorList>
            <consortium name="The Broad Institute Genomics Platform"/>
            <consortium name="The Broad Institute Genome Sequencing Center for Infectious Disease"/>
            <person name="Wu L."/>
            <person name="Ma J."/>
        </authorList>
    </citation>
    <scope>NUCLEOTIDE SEQUENCE [LARGE SCALE GENOMIC DNA]</scope>
    <source>
        <strain evidence="2">JCM 17224</strain>
    </source>
</reference>
<keyword evidence="2" id="KW-1185">Reference proteome</keyword>
<sequence>MPRLLPLRLALERPARLLLAGLLLTALGAAQITTARLVPFRRGDKWGYADLSRHLVLPLQYDEAGPFVGEVAWIRQGALYGYIDGAGNPVTPVQFTKAGNFHRGRAPVELRGEAYDLDTSGNRLRTPAEPEPESDFLTHGDVTRQGGKVGFRFTVGQAVVPPIYDEVQENYQGLLFVRQGAKWGVLNGQGKPVLPLEYDAIRASEANGFALPVVEQQGRFGYLADDGRLLVPPKYRAAEPFVEGVARVTTPDGRTGYVDARGREFFEP</sequence>
<name>A0ABP7RX90_9BACT</name>
<accession>A0ABP7RX90</accession>
<dbReference type="InterPro" id="IPR032774">
    <property type="entry name" value="WG_beta_rep"/>
</dbReference>
<evidence type="ECO:0000313" key="2">
    <source>
        <dbReference type="Proteomes" id="UP001500567"/>
    </source>
</evidence>
<comment type="caution">
    <text evidence="1">The sequence shown here is derived from an EMBL/GenBank/DDBJ whole genome shotgun (WGS) entry which is preliminary data.</text>
</comment>
<dbReference type="RefSeq" id="WP_345071896.1">
    <property type="nucleotide sequence ID" value="NZ_BAABDJ010000007.1"/>
</dbReference>